<evidence type="ECO:0000313" key="5">
    <source>
        <dbReference type="Proteomes" id="UP000033980"/>
    </source>
</evidence>
<organism evidence="4 5">
    <name type="scientific">Candidatus Collierbacteria bacterium GW2011_GWC2_43_12</name>
    <dbReference type="NCBI Taxonomy" id="1618390"/>
    <lineage>
        <taxon>Bacteria</taxon>
        <taxon>Candidatus Collieribacteriota</taxon>
    </lineage>
</organism>
<sequence length="497" mass="56866">MLVEITIEDILQEARTHRNDIDETRLKRVFEYALANHACQTRKTGDPYITHSINIAHTLASWRLDQLSIEAGLLHDLPEMSGITVHEIEKEFGPEVAQLVDGVNLVGQVRLRGSRDVEFLENLRKMFVYMAKDLRAILVRLADRRHNIITLEGLPIIKQRPIALETLEIYAPLAGRLGMGKAKSELEDLVFPYVYPDEFKWVQQIAQPRIKYARENTPEIINRFRQQLSKHNIQAKVEGRPKHMYSLYRKLQRPSINFDINLINDLMAIRIITVDTASCYSALGVIHQYWKPIPNLGISDFISQPKPNGYQSIHSKIFDNKGQIVEIQIRSEDMHTQAEFGAAAHFAYSQAKTSGVIEEKLQKGTSFKIGSKYDWVKQLVGWKEQMFSEKEAVKDFKLDALSQHIYVFSPLGDVYDLPENATPVDFAFTVHSDLGFFIQSVKINKKIAPIDAILKSGDIVEIVKTKYPKKPNKNWLRFVKTRKAKIEINKALDASGT</sequence>
<dbReference type="SUPFAM" id="SSF81271">
    <property type="entry name" value="TGS-like"/>
    <property type="match status" value="1"/>
</dbReference>
<comment type="caution">
    <text evidence="4">The sequence shown here is derived from an EMBL/GenBank/DDBJ whole genome shotgun (WGS) entry which is preliminary data.</text>
</comment>
<reference evidence="4 5" key="1">
    <citation type="journal article" date="2015" name="Nature">
        <title>rRNA introns, odd ribosomes, and small enigmatic genomes across a large radiation of phyla.</title>
        <authorList>
            <person name="Brown C.T."/>
            <person name="Hug L.A."/>
            <person name="Thomas B.C."/>
            <person name="Sharon I."/>
            <person name="Castelle C.J."/>
            <person name="Singh A."/>
            <person name="Wilkins M.J."/>
            <person name="Williams K.H."/>
            <person name="Banfield J.F."/>
        </authorList>
    </citation>
    <scope>NUCLEOTIDE SEQUENCE [LARGE SCALE GENOMIC DNA]</scope>
</reference>
<dbReference type="Gene3D" id="1.10.3210.10">
    <property type="entry name" value="Hypothetical protein af1432"/>
    <property type="match status" value="1"/>
</dbReference>
<dbReference type="InterPro" id="IPR012675">
    <property type="entry name" value="Beta-grasp_dom_sf"/>
</dbReference>
<dbReference type="CDD" id="cd00077">
    <property type="entry name" value="HDc"/>
    <property type="match status" value="1"/>
</dbReference>
<feature type="domain" description="RelA/SpoT" evidence="3">
    <location>
        <begin position="239"/>
        <end position="352"/>
    </location>
</feature>
<dbReference type="SUPFAM" id="SSF109604">
    <property type="entry name" value="HD-domain/PDEase-like"/>
    <property type="match status" value="1"/>
</dbReference>
<dbReference type="InterPro" id="IPR012676">
    <property type="entry name" value="TGS-like"/>
</dbReference>
<keyword evidence="4" id="KW-0808">Transferase</keyword>
<dbReference type="SMART" id="SM00471">
    <property type="entry name" value="HDc"/>
    <property type="match status" value="1"/>
</dbReference>
<evidence type="ECO:0000256" key="1">
    <source>
        <dbReference type="ARBA" id="ARBA00007476"/>
    </source>
</evidence>
<dbReference type="InterPro" id="IPR003607">
    <property type="entry name" value="HD/PDEase_dom"/>
</dbReference>
<dbReference type="FunFam" id="1.10.3210.10:FF:000001">
    <property type="entry name" value="GTP pyrophosphokinase RelA"/>
    <property type="match status" value="1"/>
</dbReference>
<dbReference type="Gene3D" id="3.10.20.30">
    <property type="match status" value="1"/>
</dbReference>
<dbReference type="InterPro" id="IPR004095">
    <property type="entry name" value="TGS"/>
</dbReference>
<dbReference type="AlphaFoldDB" id="A0A0G1G5N1"/>
<dbReference type="Proteomes" id="UP000033980">
    <property type="component" value="Unassembled WGS sequence"/>
</dbReference>
<keyword evidence="4" id="KW-0418">Kinase</keyword>
<dbReference type="InterPro" id="IPR007685">
    <property type="entry name" value="RelA_SpoT"/>
</dbReference>
<dbReference type="PANTHER" id="PTHR21262">
    <property type="entry name" value="GUANOSINE-3',5'-BIS DIPHOSPHATE 3'-PYROPHOSPHOHYDROLASE"/>
    <property type="match status" value="1"/>
</dbReference>
<dbReference type="EMBL" id="LCFK01000013">
    <property type="protein sequence ID" value="KKS94288.1"/>
    <property type="molecule type" value="Genomic_DNA"/>
</dbReference>
<dbReference type="Pfam" id="PF13328">
    <property type="entry name" value="HD_4"/>
    <property type="match status" value="1"/>
</dbReference>
<dbReference type="Pfam" id="PF02824">
    <property type="entry name" value="TGS"/>
    <property type="match status" value="1"/>
</dbReference>
<dbReference type="GO" id="GO:0015969">
    <property type="term" value="P:guanosine tetraphosphate metabolic process"/>
    <property type="evidence" value="ECO:0007669"/>
    <property type="project" value="InterPro"/>
</dbReference>
<gene>
    <name evidence="4" type="ORF">UV68_C0013G0014</name>
</gene>
<protein>
    <submittedName>
        <fullName evidence="4">GTP pyrophosphokinase</fullName>
    </submittedName>
</protein>
<evidence type="ECO:0000259" key="2">
    <source>
        <dbReference type="SMART" id="SM00471"/>
    </source>
</evidence>
<name>A0A0G1G5N1_9BACT</name>
<dbReference type="PATRIC" id="fig|1618390.3.peg.353"/>
<accession>A0A0G1G5N1</accession>
<dbReference type="Pfam" id="PF04607">
    <property type="entry name" value="RelA_SpoT"/>
    <property type="match status" value="1"/>
</dbReference>
<evidence type="ECO:0000259" key="3">
    <source>
        <dbReference type="SMART" id="SM00954"/>
    </source>
</evidence>
<evidence type="ECO:0000313" key="4">
    <source>
        <dbReference type="EMBL" id="KKS94288.1"/>
    </source>
</evidence>
<comment type="similarity">
    <text evidence="1">Belongs to the RelA/SpoT family.</text>
</comment>
<dbReference type="SUPFAM" id="SSF81301">
    <property type="entry name" value="Nucleotidyltransferase"/>
    <property type="match status" value="1"/>
</dbReference>
<dbReference type="SMART" id="SM00954">
    <property type="entry name" value="RelA_SpoT"/>
    <property type="match status" value="1"/>
</dbReference>
<dbReference type="PANTHER" id="PTHR21262:SF31">
    <property type="entry name" value="GTP PYROPHOSPHOKINASE"/>
    <property type="match status" value="1"/>
</dbReference>
<dbReference type="InterPro" id="IPR043519">
    <property type="entry name" value="NT_sf"/>
</dbReference>
<dbReference type="GO" id="GO:0016301">
    <property type="term" value="F:kinase activity"/>
    <property type="evidence" value="ECO:0007669"/>
    <property type="project" value="UniProtKB-KW"/>
</dbReference>
<dbReference type="CDD" id="cd05399">
    <property type="entry name" value="NT_Rel-Spo_like"/>
    <property type="match status" value="1"/>
</dbReference>
<dbReference type="GO" id="GO:0005886">
    <property type="term" value="C:plasma membrane"/>
    <property type="evidence" value="ECO:0007669"/>
    <property type="project" value="TreeGrafter"/>
</dbReference>
<dbReference type="FunFam" id="3.10.20.30:FF:000002">
    <property type="entry name" value="GTP pyrophosphokinase (RelA/SpoT)"/>
    <property type="match status" value="1"/>
</dbReference>
<dbReference type="Gene3D" id="3.30.460.10">
    <property type="entry name" value="Beta Polymerase, domain 2"/>
    <property type="match status" value="1"/>
</dbReference>
<proteinExistence type="inferred from homology"/>
<feature type="domain" description="HD/PDEase" evidence="2">
    <location>
        <begin position="44"/>
        <end position="157"/>
    </location>
</feature>